<proteinExistence type="predicted"/>
<organism evidence="1 2">
    <name type="scientific">Pleurodeles waltl</name>
    <name type="common">Iberian ribbed newt</name>
    <dbReference type="NCBI Taxonomy" id="8319"/>
    <lineage>
        <taxon>Eukaryota</taxon>
        <taxon>Metazoa</taxon>
        <taxon>Chordata</taxon>
        <taxon>Craniata</taxon>
        <taxon>Vertebrata</taxon>
        <taxon>Euteleostomi</taxon>
        <taxon>Amphibia</taxon>
        <taxon>Batrachia</taxon>
        <taxon>Caudata</taxon>
        <taxon>Salamandroidea</taxon>
        <taxon>Salamandridae</taxon>
        <taxon>Pleurodelinae</taxon>
        <taxon>Pleurodeles</taxon>
    </lineage>
</organism>
<keyword evidence="2" id="KW-1185">Reference proteome</keyword>
<dbReference type="Proteomes" id="UP001066276">
    <property type="component" value="Chromosome 6"/>
</dbReference>
<protein>
    <submittedName>
        <fullName evidence="1">Uncharacterized protein</fullName>
    </submittedName>
</protein>
<comment type="caution">
    <text evidence="1">The sequence shown here is derived from an EMBL/GenBank/DDBJ whole genome shotgun (WGS) entry which is preliminary data.</text>
</comment>
<evidence type="ECO:0000313" key="1">
    <source>
        <dbReference type="EMBL" id="KAJ1140541.1"/>
    </source>
</evidence>
<dbReference type="EMBL" id="JANPWB010000010">
    <property type="protein sequence ID" value="KAJ1140541.1"/>
    <property type="molecule type" value="Genomic_DNA"/>
</dbReference>
<evidence type="ECO:0000313" key="2">
    <source>
        <dbReference type="Proteomes" id="UP001066276"/>
    </source>
</evidence>
<dbReference type="AlphaFoldDB" id="A0AAV7QJ21"/>
<accession>A0AAV7QJ21</accession>
<gene>
    <name evidence="1" type="ORF">NDU88_006891</name>
</gene>
<reference evidence="1" key="1">
    <citation type="journal article" date="2022" name="bioRxiv">
        <title>Sequencing and chromosome-scale assembly of the giantPleurodeles waltlgenome.</title>
        <authorList>
            <person name="Brown T."/>
            <person name="Elewa A."/>
            <person name="Iarovenko S."/>
            <person name="Subramanian E."/>
            <person name="Araus A.J."/>
            <person name="Petzold A."/>
            <person name="Susuki M."/>
            <person name="Suzuki K.-i.T."/>
            <person name="Hayashi T."/>
            <person name="Toyoda A."/>
            <person name="Oliveira C."/>
            <person name="Osipova E."/>
            <person name="Leigh N.D."/>
            <person name="Simon A."/>
            <person name="Yun M.H."/>
        </authorList>
    </citation>
    <scope>NUCLEOTIDE SEQUENCE</scope>
    <source>
        <strain evidence="1">20211129_DDA</strain>
        <tissue evidence="1">Liver</tissue>
    </source>
</reference>
<sequence>MGPAAAGHPRPLGAGLHSGAGRGAWGRFAISLIRLAGGSGEAEWLQTITPGDRVECLTFAWKPDRRSYRTAASFVLVACRAPAAWACRAAWAVGAVLGQALAERAGSRRSRGPVPIWTSAGLGS</sequence>
<name>A0AAV7QJ21_PLEWA</name>